<dbReference type="EMBL" id="JAVIJP010000100">
    <property type="protein sequence ID" value="KAL3615559.1"/>
    <property type="molecule type" value="Genomic_DNA"/>
</dbReference>
<comment type="caution">
    <text evidence="2">The sequence shown here is derived from an EMBL/GenBank/DDBJ whole genome shotgun (WGS) entry which is preliminary data.</text>
</comment>
<evidence type="ECO:0000313" key="3">
    <source>
        <dbReference type="Proteomes" id="UP001632038"/>
    </source>
</evidence>
<dbReference type="InterPro" id="IPR036047">
    <property type="entry name" value="F-box-like_dom_sf"/>
</dbReference>
<organism evidence="2 3">
    <name type="scientific">Castilleja foliolosa</name>
    <dbReference type="NCBI Taxonomy" id="1961234"/>
    <lineage>
        <taxon>Eukaryota</taxon>
        <taxon>Viridiplantae</taxon>
        <taxon>Streptophyta</taxon>
        <taxon>Embryophyta</taxon>
        <taxon>Tracheophyta</taxon>
        <taxon>Spermatophyta</taxon>
        <taxon>Magnoliopsida</taxon>
        <taxon>eudicotyledons</taxon>
        <taxon>Gunneridae</taxon>
        <taxon>Pentapetalae</taxon>
        <taxon>asterids</taxon>
        <taxon>lamiids</taxon>
        <taxon>Lamiales</taxon>
        <taxon>Orobanchaceae</taxon>
        <taxon>Pedicularideae</taxon>
        <taxon>Castillejinae</taxon>
        <taxon>Castilleja</taxon>
    </lineage>
</organism>
<dbReference type="InterPro" id="IPR050796">
    <property type="entry name" value="SCF_F-box_component"/>
</dbReference>
<dbReference type="PANTHER" id="PTHR31672:SF11">
    <property type="entry name" value="F-BOX PROTEIN CPR1-LIKE ISOFORM X2"/>
    <property type="match status" value="1"/>
</dbReference>
<sequence length="394" mass="45120">MKVSKNKLSKPTKGVMENTLINSEMTFPVTNISSLPDDIMFQILVRLPAQDIYDNARLVCPSWYKIIRTHNFARAHLVQATHGLLIQDRSSEYDQKVFVSSQKDQIGISNINHDRKVLSSCNGLVLDYLYHNRRELYVSNPVTKRRFALPPLLATNGIVAMAYVASTNEYKAVRTIPPYAILTVGVDKDWTRLLNVQHLSKTAKYLLLVYPLTTEGFVHWARDKNVLTLNVETEIFTLYHAPHPIPPPLRCYGGETLLSYLPMGSYLSMLIGDQTTLSWEVWIMKPETGEWRKMTSIDIEAEKCTFEGVSGLYCRLRPVGWLKLEEVLVFNVRKEYNFDQSGYTRFYIAYNDCTSEIETFELDGRKLNCDIAHTNSLIWLDGVPFVDESNGSVR</sequence>
<accession>A0ABD3BEF4</accession>
<proteinExistence type="predicted"/>
<dbReference type="Proteomes" id="UP001632038">
    <property type="component" value="Unassembled WGS sequence"/>
</dbReference>
<dbReference type="AlphaFoldDB" id="A0ABD3BEF4"/>
<name>A0ABD3BEF4_9LAMI</name>
<dbReference type="Gene3D" id="1.20.1280.50">
    <property type="match status" value="1"/>
</dbReference>
<evidence type="ECO:0000259" key="1">
    <source>
        <dbReference type="PROSITE" id="PS50181"/>
    </source>
</evidence>
<feature type="domain" description="F-box" evidence="1">
    <location>
        <begin position="29"/>
        <end position="76"/>
    </location>
</feature>
<dbReference type="InterPro" id="IPR001810">
    <property type="entry name" value="F-box_dom"/>
</dbReference>
<protein>
    <recommendedName>
        <fullName evidence="1">F-box domain-containing protein</fullName>
    </recommendedName>
</protein>
<evidence type="ECO:0000313" key="2">
    <source>
        <dbReference type="EMBL" id="KAL3615559.1"/>
    </source>
</evidence>
<dbReference type="PANTHER" id="PTHR31672">
    <property type="entry name" value="BNACNNG10540D PROTEIN"/>
    <property type="match status" value="1"/>
</dbReference>
<dbReference type="SMART" id="SM00256">
    <property type="entry name" value="FBOX"/>
    <property type="match status" value="1"/>
</dbReference>
<dbReference type="Pfam" id="PF00646">
    <property type="entry name" value="F-box"/>
    <property type="match status" value="1"/>
</dbReference>
<gene>
    <name evidence="2" type="ORF">CASFOL_041220</name>
</gene>
<reference evidence="3" key="1">
    <citation type="journal article" date="2024" name="IScience">
        <title>Strigolactones Initiate the Formation of Haustorium-like Structures in Castilleja.</title>
        <authorList>
            <person name="Buerger M."/>
            <person name="Peterson D."/>
            <person name="Chory J."/>
        </authorList>
    </citation>
    <scope>NUCLEOTIDE SEQUENCE [LARGE SCALE GENOMIC DNA]</scope>
</reference>
<dbReference type="SUPFAM" id="SSF81383">
    <property type="entry name" value="F-box domain"/>
    <property type="match status" value="1"/>
</dbReference>
<keyword evidence="3" id="KW-1185">Reference proteome</keyword>
<dbReference type="PROSITE" id="PS50181">
    <property type="entry name" value="FBOX"/>
    <property type="match status" value="1"/>
</dbReference>